<dbReference type="Gene3D" id="1.10.10.410">
    <property type="match status" value="1"/>
</dbReference>
<dbReference type="AlphaFoldDB" id="A0A7C3V598"/>
<dbReference type="Gene3D" id="1.10.1510.10">
    <property type="entry name" value="Uncharacterised protein YqeY/AIM41 PF09424, N-terminal domain"/>
    <property type="match status" value="1"/>
</dbReference>
<dbReference type="GO" id="GO:0016884">
    <property type="term" value="F:carbon-nitrogen ligase activity, with glutamine as amido-N-donor"/>
    <property type="evidence" value="ECO:0007669"/>
    <property type="project" value="InterPro"/>
</dbReference>
<dbReference type="InterPro" id="IPR042184">
    <property type="entry name" value="YqeY/Aim41_N"/>
</dbReference>
<dbReference type="InterPro" id="IPR023168">
    <property type="entry name" value="GatB_Yqey_C_2"/>
</dbReference>
<dbReference type="PANTHER" id="PTHR28055">
    <property type="entry name" value="ALTERED INHERITANCE OF MITOCHONDRIA PROTEIN 41, MITOCHONDRIAL"/>
    <property type="match status" value="1"/>
</dbReference>
<sequence>MIPLSERLDQAFKEAIKGQQQTVLSTLRMLKTAIRHKEVELKHPLSEAELLAVINSQAKQRRDAISEYTKAGRRDLASKEEEELSVLLSFLPVQLSAEEVEAEVARIIAQVGATTIQDLGKVMKTAMAELAGRADGKVVQEIVRRRLSS</sequence>
<protein>
    <submittedName>
        <fullName evidence="1">GatB/YqeY domain-containing protein</fullName>
    </submittedName>
</protein>
<comment type="caution">
    <text evidence="1">The sequence shown here is derived from an EMBL/GenBank/DDBJ whole genome shotgun (WGS) entry which is preliminary data.</text>
</comment>
<dbReference type="PANTHER" id="PTHR28055:SF1">
    <property type="entry name" value="ALTERED INHERITANCE OF MITOCHONDRIA PROTEIN 41, MITOCHONDRIAL"/>
    <property type="match status" value="1"/>
</dbReference>
<accession>A0A7C3V598</accession>
<reference evidence="1" key="1">
    <citation type="journal article" date="2020" name="mSystems">
        <title>Genome- and Community-Level Interaction Insights into Carbon Utilization and Element Cycling Functions of Hydrothermarchaeota in Hydrothermal Sediment.</title>
        <authorList>
            <person name="Zhou Z."/>
            <person name="Liu Y."/>
            <person name="Xu W."/>
            <person name="Pan J."/>
            <person name="Luo Z.H."/>
            <person name="Li M."/>
        </authorList>
    </citation>
    <scope>NUCLEOTIDE SEQUENCE [LARGE SCALE GENOMIC DNA]</scope>
    <source>
        <strain evidence="1">SpSt-897</strain>
    </source>
</reference>
<proteinExistence type="predicted"/>
<organism evidence="1">
    <name type="scientific">Desulfobacca acetoxidans</name>
    <dbReference type="NCBI Taxonomy" id="60893"/>
    <lineage>
        <taxon>Bacteria</taxon>
        <taxon>Pseudomonadati</taxon>
        <taxon>Thermodesulfobacteriota</taxon>
        <taxon>Desulfobaccia</taxon>
        <taxon>Desulfobaccales</taxon>
        <taxon>Desulfobaccaceae</taxon>
        <taxon>Desulfobacca</taxon>
    </lineage>
</organism>
<dbReference type="InterPro" id="IPR003789">
    <property type="entry name" value="Asn/Gln_tRNA_amidoTrase-B-like"/>
</dbReference>
<name>A0A7C3V598_9BACT</name>
<dbReference type="EMBL" id="DTMF01000193">
    <property type="protein sequence ID" value="HGF34254.1"/>
    <property type="molecule type" value="Genomic_DNA"/>
</dbReference>
<dbReference type="SUPFAM" id="SSF89095">
    <property type="entry name" value="GatB/YqeY motif"/>
    <property type="match status" value="1"/>
</dbReference>
<dbReference type="Pfam" id="PF09424">
    <property type="entry name" value="YqeY"/>
    <property type="match status" value="1"/>
</dbReference>
<evidence type="ECO:0000313" key="1">
    <source>
        <dbReference type="EMBL" id="HGF34254.1"/>
    </source>
</evidence>
<dbReference type="InterPro" id="IPR019004">
    <property type="entry name" value="YqeY/Aim41"/>
</dbReference>
<gene>
    <name evidence="1" type="ORF">ENW96_07690</name>
</gene>